<name>A0ABQ3ZVM6_9ACTN</name>
<sequence>MVLSLSSLVVSILALAVSGGVAVRQLVRMRHSNMLPVALDLFREFRTPHFRDNMRYIVEDLWTEHPPGDDTGILDLPDDDRARVVPVVSYFNNVGVLVANGVVDASTVRSFMGGSVLRAWDRAAPYLRTERRHRADPSYNAYFEHLAARCIATPPAANLERVAPDWTYDVTPYVRPSRRPTDRPAAQ</sequence>
<gene>
    <name evidence="1" type="ORF">Ahu01nite_056740</name>
</gene>
<protein>
    <submittedName>
        <fullName evidence="1">Uncharacterized protein</fullName>
    </submittedName>
</protein>
<dbReference type="Proteomes" id="UP000603200">
    <property type="component" value="Unassembled WGS sequence"/>
</dbReference>
<dbReference type="Pfam" id="PF15956">
    <property type="entry name" value="DUF4760"/>
    <property type="match status" value="1"/>
</dbReference>
<keyword evidence="2" id="KW-1185">Reference proteome</keyword>
<evidence type="ECO:0000313" key="2">
    <source>
        <dbReference type="Proteomes" id="UP000603200"/>
    </source>
</evidence>
<comment type="caution">
    <text evidence="1">The sequence shown here is derived from an EMBL/GenBank/DDBJ whole genome shotgun (WGS) entry which is preliminary data.</text>
</comment>
<dbReference type="InterPro" id="IPR031876">
    <property type="entry name" value="DUF4760"/>
</dbReference>
<proteinExistence type="predicted"/>
<evidence type="ECO:0000313" key="1">
    <source>
        <dbReference type="EMBL" id="GIE22572.1"/>
    </source>
</evidence>
<reference evidence="1 2" key="1">
    <citation type="submission" date="2021-01" db="EMBL/GenBank/DDBJ databases">
        <title>Whole genome shotgun sequence of Actinoplanes humidus NBRC 14915.</title>
        <authorList>
            <person name="Komaki H."/>
            <person name="Tamura T."/>
        </authorList>
    </citation>
    <scope>NUCLEOTIDE SEQUENCE [LARGE SCALE GENOMIC DNA]</scope>
    <source>
        <strain evidence="1 2">NBRC 14915</strain>
    </source>
</reference>
<dbReference type="RefSeq" id="WP_203839658.1">
    <property type="nucleotide sequence ID" value="NZ_BAAATV010000022.1"/>
</dbReference>
<accession>A0ABQ3ZVM6</accession>
<dbReference type="EMBL" id="BOMN01000080">
    <property type="protein sequence ID" value="GIE22572.1"/>
    <property type="molecule type" value="Genomic_DNA"/>
</dbReference>
<organism evidence="1 2">
    <name type="scientific">Winogradskya humida</name>
    <dbReference type="NCBI Taxonomy" id="113566"/>
    <lineage>
        <taxon>Bacteria</taxon>
        <taxon>Bacillati</taxon>
        <taxon>Actinomycetota</taxon>
        <taxon>Actinomycetes</taxon>
        <taxon>Micromonosporales</taxon>
        <taxon>Micromonosporaceae</taxon>
        <taxon>Winogradskya</taxon>
    </lineage>
</organism>